<keyword evidence="9" id="KW-1185">Reference proteome</keyword>
<keyword evidence="6" id="KW-1003">Cell membrane</keyword>
<keyword evidence="2 6" id="KW-0597">Phosphoprotein</keyword>
<evidence type="ECO:0000313" key="8">
    <source>
        <dbReference type="EMBL" id="ABR48439.1"/>
    </source>
</evidence>
<sequence>MREIIKLALILLLITSIAAFVLGITNDVTKVIIQERAIEEMMESIQALLPETEEVEMVEDESVLTRDNINLVYRATAGGNVVGYAIQTTPQGYDGSVEVLVGIAAEGQVTGVVIGAHTETPGLGTKIQEPNFLEQFEGQGTEGEVQVDGISGATASSNAVVRGVNSAATVFEEELKN</sequence>
<dbReference type="PANTHER" id="PTHR36118">
    <property type="entry name" value="ION-TRANSLOCATING OXIDOREDUCTASE COMPLEX SUBUNIT G"/>
    <property type="match status" value="1"/>
</dbReference>
<evidence type="ECO:0000256" key="4">
    <source>
        <dbReference type="ARBA" id="ARBA00022643"/>
    </source>
</evidence>
<evidence type="ECO:0000259" key="7">
    <source>
        <dbReference type="SMART" id="SM00900"/>
    </source>
</evidence>
<proteinExistence type="inferred from homology"/>
<keyword evidence="6" id="KW-1133">Transmembrane helix</keyword>
<dbReference type="STRING" id="293826.Amet_2282"/>
<evidence type="ECO:0000256" key="3">
    <source>
        <dbReference type="ARBA" id="ARBA00022630"/>
    </source>
</evidence>
<dbReference type="GO" id="GO:0010181">
    <property type="term" value="F:FMN binding"/>
    <property type="evidence" value="ECO:0007669"/>
    <property type="project" value="InterPro"/>
</dbReference>
<dbReference type="Pfam" id="PF04205">
    <property type="entry name" value="FMN_bind"/>
    <property type="match status" value="1"/>
</dbReference>
<organism evidence="8 9">
    <name type="scientific">Alkaliphilus metalliredigens (strain QYMF)</name>
    <dbReference type="NCBI Taxonomy" id="293826"/>
    <lineage>
        <taxon>Bacteria</taxon>
        <taxon>Bacillati</taxon>
        <taxon>Bacillota</taxon>
        <taxon>Clostridia</taxon>
        <taxon>Peptostreptococcales</taxon>
        <taxon>Natronincolaceae</taxon>
        <taxon>Alkaliphilus</taxon>
    </lineage>
</organism>
<dbReference type="NCBIfam" id="TIGR01947">
    <property type="entry name" value="rnfG"/>
    <property type="match status" value="1"/>
</dbReference>
<evidence type="ECO:0000256" key="5">
    <source>
        <dbReference type="ARBA" id="ARBA00022982"/>
    </source>
</evidence>
<keyword evidence="3 6" id="KW-0285">Flavoprotein</keyword>
<dbReference type="SMART" id="SM00900">
    <property type="entry name" value="FMN_bind"/>
    <property type="match status" value="1"/>
</dbReference>
<comment type="subunit">
    <text evidence="6">The complex is composed of six subunits: RnfA, RnfB, RnfC, RnfD, RnfE and RnfG.</text>
</comment>
<dbReference type="KEGG" id="amt:Amet_2282"/>
<dbReference type="EC" id="7.-.-.-" evidence="6"/>
<dbReference type="eggNOG" id="COG4659">
    <property type="taxonomic scope" value="Bacteria"/>
</dbReference>
<evidence type="ECO:0000256" key="1">
    <source>
        <dbReference type="ARBA" id="ARBA00022448"/>
    </source>
</evidence>
<dbReference type="PANTHER" id="PTHR36118:SF1">
    <property type="entry name" value="ION-TRANSLOCATING OXIDOREDUCTASE COMPLEX SUBUNIT G"/>
    <property type="match status" value="1"/>
</dbReference>
<name>A6TQH1_ALKMQ</name>
<keyword evidence="6" id="KW-0472">Membrane</keyword>
<comment type="cofactor">
    <cofactor evidence="6">
        <name>FMN</name>
        <dbReference type="ChEBI" id="CHEBI:58210"/>
    </cofactor>
</comment>
<dbReference type="HOGENOM" id="CLU_077882_2_2_9"/>
<keyword evidence="5 6" id="KW-0249">Electron transport</keyword>
<dbReference type="GO" id="GO:0009055">
    <property type="term" value="F:electron transfer activity"/>
    <property type="evidence" value="ECO:0007669"/>
    <property type="project" value="InterPro"/>
</dbReference>
<feature type="modified residue" description="FMN phosphoryl threonine" evidence="6">
    <location>
        <position position="154"/>
    </location>
</feature>
<accession>A6TQH1</accession>
<protein>
    <recommendedName>
        <fullName evidence="6">Ion-translocating oxidoreductase complex subunit G</fullName>
        <ecNumber evidence="6">7.-.-.-</ecNumber>
    </recommendedName>
    <alternativeName>
        <fullName evidence="6">Rnf electron transport complex subunit G</fullName>
    </alternativeName>
</protein>
<reference evidence="9" key="1">
    <citation type="journal article" date="2016" name="Genome Announc.">
        <title>Complete genome sequence of Alkaliphilus metalliredigens strain QYMF, an alkaliphilic and metal-reducing bacterium isolated from borax-contaminated leachate ponds.</title>
        <authorList>
            <person name="Hwang C."/>
            <person name="Copeland A."/>
            <person name="Lucas S."/>
            <person name="Lapidus A."/>
            <person name="Barry K."/>
            <person name="Detter J.C."/>
            <person name="Glavina Del Rio T."/>
            <person name="Hammon N."/>
            <person name="Israni S."/>
            <person name="Dalin E."/>
            <person name="Tice H."/>
            <person name="Pitluck S."/>
            <person name="Chertkov O."/>
            <person name="Brettin T."/>
            <person name="Bruce D."/>
            <person name="Han C."/>
            <person name="Schmutz J."/>
            <person name="Larimer F."/>
            <person name="Land M.L."/>
            <person name="Hauser L."/>
            <person name="Kyrpides N."/>
            <person name="Mikhailova N."/>
            <person name="Ye Q."/>
            <person name="Zhou J."/>
            <person name="Richardson P."/>
            <person name="Fields M.W."/>
        </authorList>
    </citation>
    <scope>NUCLEOTIDE SEQUENCE [LARGE SCALE GENOMIC DNA]</scope>
    <source>
        <strain evidence="9">QYMF</strain>
    </source>
</reference>
<gene>
    <name evidence="6" type="primary">rnfG</name>
    <name evidence="8" type="ordered locus">Amet_2282</name>
</gene>
<dbReference type="RefSeq" id="WP_012063414.1">
    <property type="nucleotide sequence ID" value="NC_009633.1"/>
</dbReference>
<keyword evidence="1 6" id="KW-0813">Transport</keyword>
<dbReference type="InterPro" id="IPR007329">
    <property type="entry name" value="FMN-bd"/>
</dbReference>
<dbReference type="HAMAP" id="MF_00479">
    <property type="entry name" value="RsxG_RnfG"/>
    <property type="match status" value="1"/>
</dbReference>
<dbReference type="PIRSF" id="PIRSF006091">
    <property type="entry name" value="E_trnsport_RnfG"/>
    <property type="match status" value="1"/>
</dbReference>
<dbReference type="EMBL" id="CP000724">
    <property type="protein sequence ID" value="ABR48439.1"/>
    <property type="molecule type" value="Genomic_DNA"/>
</dbReference>
<keyword evidence="6" id="KW-1278">Translocase</keyword>
<dbReference type="Proteomes" id="UP000001572">
    <property type="component" value="Chromosome"/>
</dbReference>
<dbReference type="InterPro" id="IPR010209">
    <property type="entry name" value="Ion_transpt_RnfG/RsxG"/>
</dbReference>
<dbReference type="GO" id="GO:0022900">
    <property type="term" value="P:electron transport chain"/>
    <property type="evidence" value="ECO:0007669"/>
    <property type="project" value="UniProtKB-UniRule"/>
</dbReference>
<dbReference type="AlphaFoldDB" id="A6TQH1"/>
<evidence type="ECO:0000256" key="6">
    <source>
        <dbReference type="HAMAP-Rule" id="MF_00479"/>
    </source>
</evidence>
<comment type="subcellular location">
    <subcellularLocation>
        <location evidence="6">Cell membrane</location>
        <topology evidence="6">Single-pass membrane protein</topology>
    </subcellularLocation>
</comment>
<keyword evidence="6" id="KW-0812">Transmembrane</keyword>
<comment type="function">
    <text evidence="6">Part of a membrane-bound complex that couples electron transfer with translocation of ions across the membrane.</text>
</comment>
<dbReference type="GO" id="GO:0005886">
    <property type="term" value="C:plasma membrane"/>
    <property type="evidence" value="ECO:0007669"/>
    <property type="project" value="UniProtKB-SubCell"/>
</dbReference>
<feature type="domain" description="FMN-binding" evidence="7">
    <location>
        <begin position="92"/>
        <end position="171"/>
    </location>
</feature>
<evidence type="ECO:0000313" key="9">
    <source>
        <dbReference type="Proteomes" id="UP000001572"/>
    </source>
</evidence>
<comment type="similarity">
    <text evidence="6">Belongs to the RnfG family.</text>
</comment>
<keyword evidence="4 6" id="KW-0288">FMN</keyword>
<evidence type="ECO:0000256" key="2">
    <source>
        <dbReference type="ARBA" id="ARBA00022553"/>
    </source>
</evidence>